<dbReference type="Gene3D" id="3.30.565.60">
    <property type="match status" value="1"/>
</dbReference>
<feature type="domain" description="Schlafen AlbA-2" evidence="1">
    <location>
        <begin position="8"/>
        <end position="116"/>
    </location>
</feature>
<organism evidence="3 4">
    <name type="scientific">Methylomarinum roseum</name>
    <dbReference type="NCBI Taxonomy" id="3067653"/>
    <lineage>
        <taxon>Bacteria</taxon>
        <taxon>Pseudomonadati</taxon>
        <taxon>Pseudomonadota</taxon>
        <taxon>Gammaproteobacteria</taxon>
        <taxon>Methylococcales</taxon>
        <taxon>Methylococcaceae</taxon>
        <taxon>Methylomarinum</taxon>
    </lineage>
</organism>
<accession>A0AAU7NPU8</accession>
<dbReference type="InterPro" id="IPR038461">
    <property type="entry name" value="Schlafen_AlbA_2_dom_sf"/>
</dbReference>
<dbReference type="Pfam" id="PF08279">
    <property type="entry name" value="HTH_11"/>
    <property type="match status" value="1"/>
</dbReference>
<dbReference type="Gene3D" id="3.30.950.30">
    <property type="entry name" value="Schlafen, AAA domain"/>
    <property type="match status" value="1"/>
</dbReference>
<dbReference type="Proteomes" id="UP001225378">
    <property type="component" value="Chromosome"/>
</dbReference>
<dbReference type="AlphaFoldDB" id="A0AAU7NPU8"/>
<protein>
    <submittedName>
        <fullName evidence="3">ATP-binding protein</fullName>
    </submittedName>
</protein>
<dbReference type="InterPro" id="IPR036388">
    <property type="entry name" value="WH-like_DNA-bd_sf"/>
</dbReference>
<feature type="domain" description="Helix-turn-helix type 11" evidence="2">
    <location>
        <begin position="393"/>
        <end position="445"/>
    </location>
</feature>
<dbReference type="EMBL" id="CP157743">
    <property type="protein sequence ID" value="XBS18991.1"/>
    <property type="molecule type" value="Genomic_DNA"/>
</dbReference>
<dbReference type="Gene3D" id="1.10.10.10">
    <property type="entry name" value="Winged helix-like DNA-binding domain superfamily/Winged helix DNA-binding domain"/>
    <property type="match status" value="1"/>
</dbReference>
<dbReference type="InterPro" id="IPR007421">
    <property type="entry name" value="Schlafen_AlbA_2_dom"/>
</dbReference>
<keyword evidence="3" id="KW-0067">ATP-binding</keyword>
<gene>
    <name evidence="3" type="ORF">Q9L42_011460</name>
</gene>
<dbReference type="Pfam" id="PF04326">
    <property type="entry name" value="SLFN_AlbA_2"/>
    <property type="match status" value="1"/>
</dbReference>
<evidence type="ECO:0000313" key="4">
    <source>
        <dbReference type="Proteomes" id="UP001225378"/>
    </source>
</evidence>
<sequence>MEQLKQGEGQTSEFKMTFQKEVIETIVSFANAKGGRVYIGVNDRGDIIGVKLNKESLQNWVNQIKQATSPSVIPDVDTAIVEGKTIVVMEVKEYPIKPVSVKHRYLVRKANANHIMSMDEIANEYLKTKNSSWDYYSDSQHNFRDISLKKIENAVRKIEKNLDKSFDDTPIQILHKYGLVRDDQITFGAYLLFAQDFCPLSGIQAGRFKTPTDIIDSISLNSDLFTEVEELTAFVKKHLMVEYIITGEPQRAHRYDYPLDAIREIVLNMIVHRDYRDSSDSVIKIFDDRMEFYNPGGLYDDLTVEQLITNNYQSKTRNKLIAMMFKECGLIEKYGSGISRIKKLCADQGLKEPIFEEKHKGFKVTLYKKTTQETTQEPTQETTQETVRKLSTQDQMLALIEQNSKITRVELAAQIGVSENAIKQQIAKLKKAGRLHRIGSTKGGYWEVQK</sequence>
<evidence type="ECO:0000259" key="2">
    <source>
        <dbReference type="Pfam" id="PF08279"/>
    </source>
</evidence>
<dbReference type="Pfam" id="PF13749">
    <property type="entry name" value="HATPase_c_4"/>
    <property type="match status" value="1"/>
</dbReference>
<dbReference type="InterPro" id="IPR013196">
    <property type="entry name" value="HTH_11"/>
</dbReference>
<dbReference type="RefSeq" id="WP_349431106.1">
    <property type="nucleotide sequence ID" value="NZ_CP157743.1"/>
</dbReference>
<evidence type="ECO:0000313" key="3">
    <source>
        <dbReference type="EMBL" id="XBS18991.1"/>
    </source>
</evidence>
<dbReference type="InterPro" id="IPR038475">
    <property type="entry name" value="RecG_C_sf"/>
</dbReference>
<keyword evidence="3" id="KW-0547">Nucleotide-binding</keyword>
<evidence type="ECO:0000259" key="1">
    <source>
        <dbReference type="Pfam" id="PF04326"/>
    </source>
</evidence>
<name>A0AAU7NPU8_9GAMM</name>
<keyword evidence="4" id="KW-1185">Reference proteome</keyword>
<dbReference type="GO" id="GO:0005524">
    <property type="term" value="F:ATP binding"/>
    <property type="evidence" value="ECO:0007669"/>
    <property type="project" value="UniProtKB-KW"/>
</dbReference>
<dbReference type="PANTHER" id="PTHR30595">
    <property type="entry name" value="GLPR-RELATED TRANSCRIPTIONAL REPRESSOR"/>
    <property type="match status" value="1"/>
</dbReference>
<proteinExistence type="predicted"/>
<reference evidence="3 4" key="1">
    <citation type="journal article" date="2024" name="Microbiology">
        <title>Methylomarinum rosea sp. nov., a novel halophilic methanotrophic bacterium from the hypersaline Lake Elton.</title>
        <authorList>
            <person name="Suleimanov R.Z."/>
            <person name="Oshkin I.Y."/>
            <person name="Danilova O.V."/>
            <person name="Suzina N.E."/>
            <person name="Dedysh S.N."/>
        </authorList>
    </citation>
    <scope>NUCLEOTIDE SEQUENCE [LARGE SCALE GENOMIC DNA]</scope>
    <source>
        <strain evidence="3 4">Ch1-1</strain>
    </source>
</reference>
<dbReference type="SUPFAM" id="SSF46785">
    <property type="entry name" value="Winged helix' DNA-binding domain"/>
    <property type="match status" value="1"/>
</dbReference>
<dbReference type="InterPro" id="IPR036390">
    <property type="entry name" value="WH_DNA-bd_sf"/>
</dbReference>
<dbReference type="PANTHER" id="PTHR30595:SF6">
    <property type="entry name" value="SCHLAFEN ALBA-2 DOMAIN-CONTAINING PROTEIN"/>
    <property type="match status" value="1"/>
</dbReference>
<dbReference type="KEGG" id="mech:Q9L42_011460"/>